<name>A0A2T5ITL1_9GAMM</name>
<gene>
    <name evidence="3" type="ORF">C8N29_12224</name>
</gene>
<accession>A0A2T5ITL1</accession>
<sequence>MRIGELAQRCNCEVETIRFYEQEGLLEVPAREANGYRNYTDLQLTHLKFIRHCRSLGMSLPDVRTLRRFQANPELACDDINQLIDSHIQRIHQQVESLRLLEQQLHALRDSCHSNQQIRECGILKNLEQASVGEACDCHPASPVSS</sequence>
<reference evidence="3 4" key="1">
    <citation type="submission" date="2018-04" db="EMBL/GenBank/DDBJ databases">
        <title>Genomic Encyclopedia of Archaeal and Bacterial Type Strains, Phase II (KMG-II): from individual species to whole genera.</title>
        <authorList>
            <person name="Goeker M."/>
        </authorList>
    </citation>
    <scope>NUCLEOTIDE SEQUENCE [LARGE SCALE GENOMIC DNA]</scope>
    <source>
        <strain evidence="3 4">DSM 5822</strain>
    </source>
</reference>
<dbReference type="Proteomes" id="UP000244223">
    <property type="component" value="Unassembled WGS sequence"/>
</dbReference>
<dbReference type="InterPro" id="IPR011791">
    <property type="entry name" value="CadR-PbrR"/>
</dbReference>
<dbReference type="InterPro" id="IPR000551">
    <property type="entry name" value="MerR-type_HTH_dom"/>
</dbReference>
<dbReference type="RefSeq" id="WP_107866896.1">
    <property type="nucleotide sequence ID" value="NZ_QAON01000022.1"/>
</dbReference>
<dbReference type="AlphaFoldDB" id="A0A2T5ITL1"/>
<dbReference type="InterPro" id="IPR047057">
    <property type="entry name" value="MerR_fam"/>
</dbReference>
<evidence type="ECO:0000313" key="4">
    <source>
        <dbReference type="Proteomes" id="UP000244223"/>
    </source>
</evidence>
<protein>
    <submittedName>
        <fullName evidence="3">MerR family transcriptional regulator</fullName>
    </submittedName>
</protein>
<dbReference type="InterPro" id="IPR009061">
    <property type="entry name" value="DNA-bd_dom_put_sf"/>
</dbReference>
<feature type="domain" description="HTH merR-type" evidence="2">
    <location>
        <begin position="1"/>
        <end position="69"/>
    </location>
</feature>
<dbReference type="PRINTS" id="PR00040">
    <property type="entry name" value="HTHMERR"/>
</dbReference>
<dbReference type="PANTHER" id="PTHR30204:SF92">
    <property type="entry name" value="HTH-TYPE TRANSCRIPTIONAL REGULATOR ZNTR"/>
    <property type="match status" value="1"/>
</dbReference>
<dbReference type="PANTHER" id="PTHR30204">
    <property type="entry name" value="REDOX-CYCLING DRUG-SENSING TRANSCRIPTIONAL ACTIVATOR SOXR"/>
    <property type="match status" value="1"/>
</dbReference>
<proteinExistence type="predicted"/>
<keyword evidence="4" id="KW-1185">Reference proteome</keyword>
<dbReference type="GO" id="GO:0046872">
    <property type="term" value="F:metal ion binding"/>
    <property type="evidence" value="ECO:0007669"/>
    <property type="project" value="InterPro"/>
</dbReference>
<comment type="caution">
    <text evidence="3">The sequence shown here is derived from an EMBL/GenBank/DDBJ whole genome shotgun (WGS) entry which is preliminary data.</text>
</comment>
<dbReference type="EMBL" id="QAON01000022">
    <property type="protein sequence ID" value="PTQ87158.1"/>
    <property type="molecule type" value="Genomic_DNA"/>
</dbReference>
<dbReference type="GO" id="GO:0045893">
    <property type="term" value="P:positive regulation of DNA-templated transcription"/>
    <property type="evidence" value="ECO:0007669"/>
    <property type="project" value="InterPro"/>
</dbReference>
<dbReference type="NCBIfam" id="TIGR02047">
    <property type="entry name" value="CadR-PbrR"/>
    <property type="match status" value="1"/>
</dbReference>
<dbReference type="CDD" id="cd04784">
    <property type="entry name" value="HTH_CadR-PbrR"/>
    <property type="match status" value="1"/>
</dbReference>
<dbReference type="Gene3D" id="1.10.1660.10">
    <property type="match status" value="1"/>
</dbReference>
<evidence type="ECO:0000259" key="2">
    <source>
        <dbReference type="PROSITE" id="PS50937"/>
    </source>
</evidence>
<evidence type="ECO:0000313" key="3">
    <source>
        <dbReference type="EMBL" id="PTQ87158.1"/>
    </source>
</evidence>
<keyword evidence="1" id="KW-0238">DNA-binding</keyword>
<dbReference type="SMART" id="SM00422">
    <property type="entry name" value="HTH_MERR"/>
    <property type="match status" value="1"/>
</dbReference>
<dbReference type="Pfam" id="PF13411">
    <property type="entry name" value="MerR_1"/>
    <property type="match status" value="1"/>
</dbReference>
<evidence type="ECO:0000256" key="1">
    <source>
        <dbReference type="ARBA" id="ARBA00023125"/>
    </source>
</evidence>
<dbReference type="OrthoDB" id="6006at2"/>
<dbReference type="SUPFAM" id="SSF46955">
    <property type="entry name" value="Putative DNA-binding domain"/>
    <property type="match status" value="1"/>
</dbReference>
<organism evidence="3 4">
    <name type="scientific">Agitococcus lubricus</name>
    <dbReference type="NCBI Taxonomy" id="1077255"/>
    <lineage>
        <taxon>Bacteria</taxon>
        <taxon>Pseudomonadati</taxon>
        <taxon>Pseudomonadota</taxon>
        <taxon>Gammaproteobacteria</taxon>
        <taxon>Moraxellales</taxon>
        <taxon>Moraxellaceae</taxon>
        <taxon>Agitococcus</taxon>
    </lineage>
</organism>
<dbReference type="GO" id="GO:0003700">
    <property type="term" value="F:DNA-binding transcription factor activity"/>
    <property type="evidence" value="ECO:0007669"/>
    <property type="project" value="InterPro"/>
</dbReference>
<dbReference type="GO" id="GO:0003677">
    <property type="term" value="F:DNA binding"/>
    <property type="evidence" value="ECO:0007669"/>
    <property type="project" value="UniProtKB-KW"/>
</dbReference>
<dbReference type="PROSITE" id="PS50937">
    <property type="entry name" value="HTH_MERR_2"/>
    <property type="match status" value="1"/>
</dbReference>